<proteinExistence type="predicted"/>
<evidence type="ECO:0000313" key="2">
    <source>
        <dbReference type="Proteomes" id="UP001056778"/>
    </source>
</evidence>
<accession>A0ACB9TGM0</accession>
<protein>
    <submittedName>
        <fullName evidence="1">Cytochrome p450</fullName>
    </submittedName>
</protein>
<reference evidence="1" key="1">
    <citation type="submission" date="2022-04" db="EMBL/GenBank/DDBJ databases">
        <title>Chromosome-scale genome assembly of Holotrichia oblita Faldermann.</title>
        <authorList>
            <person name="Rongchong L."/>
        </authorList>
    </citation>
    <scope>NUCLEOTIDE SEQUENCE</scope>
    <source>
        <strain evidence="1">81SQS9</strain>
    </source>
</reference>
<sequence>MIDLVLTNATNANVDICDYVVSDDETLKINFTNNLRVERKQQKIVTDRRGYNSFDYRNRLMRYNWKEFSELDLQARTELLMMKMQCHYNEAINRKIINVEVIIIRVKFLLAVFDGLYKIIFFALRQYPDCKYVGIYHMDRPGILIRDPEMIEDILVKNFSNFHDNDLEIKIQHDPIFGNNPFVLKGDMWKKKRIQHLSSVTPAKVKAMYPEVDACGDRMVSYLNKQIEKTGIFCMEALELAARYTTDTCTAVGVNLNANSFTDGIPELREAGRDIFEVGVLRSLKLYFMFLIPTISSFITLRLLPKSLTQKYTNLILQTLKYRAENNIKKNDFFDHLQEFRGEKQTVEEMTAQLGGLYIDGFGTNASGINFMIYSVAAHPDVQNRLRDEIREYIDKNNGKLTPELILEMPYLDAVVSESLRKYPPFPNITRRCTKSYDMPKASANSSAFTIKVGTPVVIPSYTLHNDDRYFPNAEKFDPDRFLGTNKDSIIKYTYLPFGEGPRICIGMRFAIFQTKISIIKLVQNFKLSVNYDKTKLPIRIHPQGLILAATDKLWINFEKLD</sequence>
<gene>
    <name evidence="1" type="ORF">MML48_3g00004596</name>
</gene>
<comment type="caution">
    <text evidence="1">The sequence shown here is derived from an EMBL/GenBank/DDBJ whole genome shotgun (WGS) entry which is preliminary data.</text>
</comment>
<dbReference type="Proteomes" id="UP001056778">
    <property type="component" value="Chromosome 3"/>
</dbReference>
<dbReference type="EMBL" id="CM043017">
    <property type="protein sequence ID" value="KAI4465958.1"/>
    <property type="molecule type" value="Genomic_DNA"/>
</dbReference>
<name>A0ACB9TGM0_HOLOL</name>
<organism evidence="1 2">
    <name type="scientific">Holotrichia oblita</name>
    <name type="common">Chafer beetle</name>
    <dbReference type="NCBI Taxonomy" id="644536"/>
    <lineage>
        <taxon>Eukaryota</taxon>
        <taxon>Metazoa</taxon>
        <taxon>Ecdysozoa</taxon>
        <taxon>Arthropoda</taxon>
        <taxon>Hexapoda</taxon>
        <taxon>Insecta</taxon>
        <taxon>Pterygota</taxon>
        <taxon>Neoptera</taxon>
        <taxon>Endopterygota</taxon>
        <taxon>Coleoptera</taxon>
        <taxon>Polyphaga</taxon>
        <taxon>Scarabaeiformia</taxon>
        <taxon>Scarabaeidae</taxon>
        <taxon>Melolonthinae</taxon>
        <taxon>Holotrichia</taxon>
    </lineage>
</organism>
<keyword evidence="2" id="KW-1185">Reference proteome</keyword>
<evidence type="ECO:0000313" key="1">
    <source>
        <dbReference type="EMBL" id="KAI4465958.1"/>
    </source>
</evidence>